<evidence type="ECO:0000256" key="2">
    <source>
        <dbReference type="ARBA" id="ARBA00022692"/>
    </source>
</evidence>
<dbReference type="GO" id="GO:0016020">
    <property type="term" value="C:membrane"/>
    <property type="evidence" value="ECO:0007669"/>
    <property type="project" value="UniProtKB-SubCell"/>
</dbReference>
<feature type="transmembrane region" description="Helical" evidence="7">
    <location>
        <begin position="46"/>
        <end position="69"/>
    </location>
</feature>
<dbReference type="Pfam" id="PF20684">
    <property type="entry name" value="Fung_rhodopsin"/>
    <property type="match status" value="1"/>
</dbReference>
<dbReference type="OrthoDB" id="5429740at2759"/>
<keyword evidence="4 7" id="KW-0472">Membrane</keyword>
<evidence type="ECO:0000256" key="7">
    <source>
        <dbReference type="SAM" id="Phobius"/>
    </source>
</evidence>
<keyword evidence="3 7" id="KW-1133">Transmembrane helix</keyword>
<dbReference type="EMBL" id="KZ821233">
    <property type="protein sequence ID" value="PYH45021.1"/>
    <property type="molecule type" value="Genomic_DNA"/>
</dbReference>
<feature type="transmembrane region" description="Helical" evidence="7">
    <location>
        <begin position="180"/>
        <end position="198"/>
    </location>
</feature>
<feature type="transmembrane region" description="Helical" evidence="7">
    <location>
        <begin position="12"/>
        <end position="34"/>
    </location>
</feature>
<sequence>MGSDSSTNAGPALISGLWAATGITIFILILRVIAKFKIRHFHIDDVLMIAAMILTISSMGLLTHSVHHGFGKDLVTLDLVDLEAVLKDIAIQVPLVTFSTGIARCSFVLYLLGILGGKKPYQITLWTAMMLQLVCNIIAAVLPLSICRDVRALWIPGTKTTCGNTVAVIHFAYFQSSVNTATDLFLAVFPTVIFWNLNLKLRIKISLILLLSLGIVAMIASIIKTTKLNQVPSVTDIGASGGVELIRWGYTENLIIILTSSIPCIRPLLISSVRKFSSNAKSRSYELTGPLTGNKNNTQNGTSPSQNQERRDDDADSVEQILRDAYQQNSALEAGHGITKQVEISVVSDDSSFGDNRRSP</sequence>
<evidence type="ECO:0000313" key="9">
    <source>
        <dbReference type="EMBL" id="PYH45021.1"/>
    </source>
</evidence>
<dbReference type="GeneID" id="37076300"/>
<dbReference type="InterPro" id="IPR049326">
    <property type="entry name" value="Rhodopsin_dom_fungi"/>
</dbReference>
<dbReference type="Proteomes" id="UP000248349">
    <property type="component" value="Unassembled WGS sequence"/>
</dbReference>
<dbReference type="AlphaFoldDB" id="A0A318ZC21"/>
<evidence type="ECO:0000259" key="8">
    <source>
        <dbReference type="Pfam" id="PF20684"/>
    </source>
</evidence>
<keyword evidence="10" id="KW-1185">Reference proteome</keyword>
<evidence type="ECO:0000256" key="4">
    <source>
        <dbReference type="ARBA" id="ARBA00023136"/>
    </source>
</evidence>
<evidence type="ECO:0000256" key="3">
    <source>
        <dbReference type="ARBA" id="ARBA00022989"/>
    </source>
</evidence>
<accession>A0A318ZC21</accession>
<feature type="compositionally biased region" description="Polar residues" evidence="6">
    <location>
        <begin position="291"/>
        <end position="307"/>
    </location>
</feature>
<comment type="similarity">
    <text evidence="5">Belongs to the SAT4 family.</text>
</comment>
<protein>
    <recommendedName>
        <fullName evidence="8">Rhodopsin domain-containing protein</fullName>
    </recommendedName>
</protein>
<feature type="transmembrane region" description="Helical" evidence="7">
    <location>
        <begin position="205"/>
        <end position="223"/>
    </location>
</feature>
<dbReference type="STRING" id="1450539.A0A318ZC21"/>
<feature type="transmembrane region" description="Helical" evidence="7">
    <location>
        <begin position="124"/>
        <end position="146"/>
    </location>
</feature>
<dbReference type="PANTHER" id="PTHR33048:SF155">
    <property type="entry name" value="INTEGRAL MEMBRANE PROTEIN"/>
    <property type="match status" value="1"/>
</dbReference>
<reference evidence="9 10" key="1">
    <citation type="submission" date="2016-12" db="EMBL/GenBank/DDBJ databases">
        <title>The genomes of Aspergillus section Nigri reveals drivers in fungal speciation.</title>
        <authorList>
            <consortium name="DOE Joint Genome Institute"/>
            <person name="Vesth T.C."/>
            <person name="Nybo J."/>
            <person name="Theobald S."/>
            <person name="Brandl J."/>
            <person name="Frisvad J.C."/>
            <person name="Nielsen K.F."/>
            <person name="Lyhne E.K."/>
            <person name="Kogle M.E."/>
            <person name="Kuo A."/>
            <person name="Riley R."/>
            <person name="Clum A."/>
            <person name="Nolan M."/>
            <person name="Lipzen A."/>
            <person name="Salamov A."/>
            <person name="Henrissat B."/>
            <person name="Wiebenga A."/>
            <person name="De Vries R.P."/>
            <person name="Grigoriev I.V."/>
            <person name="Mortensen U.H."/>
            <person name="Andersen M.R."/>
            <person name="Baker S.E."/>
        </authorList>
    </citation>
    <scope>NUCLEOTIDE SEQUENCE [LARGE SCALE GENOMIC DNA]</scope>
    <source>
        <strain evidence="9 10">JOP 1030-1</strain>
    </source>
</reference>
<organism evidence="9 10">
    <name type="scientific">Aspergillus saccharolyticus JOP 1030-1</name>
    <dbReference type="NCBI Taxonomy" id="1450539"/>
    <lineage>
        <taxon>Eukaryota</taxon>
        <taxon>Fungi</taxon>
        <taxon>Dikarya</taxon>
        <taxon>Ascomycota</taxon>
        <taxon>Pezizomycotina</taxon>
        <taxon>Eurotiomycetes</taxon>
        <taxon>Eurotiomycetidae</taxon>
        <taxon>Eurotiales</taxon>
        <taxon>Aspergillaceae</taxon>
        <taxon>Aspergillus</taxon>
        <taxon>Aspergillus subgen. Circumdati</taxon>
    </lineage>
</organism>
<proteinExistence type="inferred from homology"/>
<dbReference type="RefSeq" id="XP_025431003.1">
    <property type="nucleotide sequence ID" value="XM_025575072.1"/>
</dbReference>
<evidence type="ECO:0000256" key="5">
    <source>
        <dbReference type="ARBA" id="ARBA00038359"/>
    </source>
</evidence>
<dbReference type="PANTHER" id="PTHR33048">
    <property type="entry name" value="PTH11-LIKE INTEGRAL MEMBRANE PROTEIN (AFU_ORTHOLOGUE AFUA_5G11245)"/>
    <property type="match status" value="1"/>
</dbReference>
<gene>
    <name evidence="9" type="ORF">BP01DRAFT_356936</name>
</gene>
<name>A0A318ZC21_9EURO</name>
<feature type="domain" description="Rhodopsin" evidence="8">
    <location>
        <begin position="30"/>
        <end position="269"/>
    </location>
</feature>
<evidence type="ECO:0000256" key="1">
    <source>
        <dbReference type="ARBA" id="ARBA00004141"/>
    </source>
</evidence>
<evidence type="ECO:0000313" key="10">
    <source>
        <dbReference type="Proteomes" id="UP000248349"/>
    </source>
</evidence>
<comment type="subcellular location">
    <subcellularLocation>
        <location evidence="1">Membrane</location>
        <topology evidence="1">Multi-pass membrane protein</topology>
    </subcellularLocation>
</comment>
<evidence type="ECO:0000256" key="6">
    <source>
        <dbReference type="SAM" id="MobiDB-lite"/>
    </source>
</evidence>
<keyword evidence="2 7" id="KW-0812">Transmembrane</keyword>
<dbReference type="InterPro" id="IPR052337">
    <property type="entry name" value="SAT4-like"/>
</dbReference>
<feature type="transmembrane region" description="Helical" evidence="7">
    <location>
        <begin position="89"/>
        <end position="112"/>
    </location>
</feature>
<feature type="region of interest" description="Disordered" evidence="6">
    <location>
        <begin position="284"/>
        <end position="317"/>
    </location>
</feature>